<protein>
    <submittedName>
        <fullName evidence="1">Uncharacterized protein</fullName>
    </submittedName>
</protein>
<evidence type="ECO:0000313" key="1">
    <source>
        <dbReference type="EMBL" id="KAG2293428.1"/>
    </source>
</evidence>
<dbReference type="Proteomes" id="UP000886595">
    <property type="component" value="Unassembled WGS sequence"/>
</dbReference>
<proteinExistence type="predicted"/>
<dbReference type="PANTHER" id="PTHR48449:SF1">
    <property type="entry name" value="DUF1985 DOMAIN-CONTAINING PROTEIN"/>
    <property type="match status" value="1"/>
</dbReference>
<organism evidence="1 2">
    <name type="scientific">Brassica carinata</name>
    <name type="common">Ethiopian mustard</name>
    <name type="synonym">Abyssinian cabbage</name>
    <dbReference type="NCBI Taxonomy" id="52824"/>
    <lineage>
        <taxon>Eukaryota</taxon>
        <taxon>Viridiplantae</taxon>
        <taxon>Streptophyta</taxon>
        <taxon>Embryophyta</taxon>
        <taxon>Tracheophyta</taxon>
        <taxon>Spermatophyta</taxon>
        <taxon>Magnoliopsida</taxon>
        <taxon>eudicotyledons</taxon>
        <taxon>Gunneridae</taxon>
        <taxon>Pentapetalae</taxon>
        <taxon>rosids</taxon>
        <taxon>malvids</taxon>
        <taxon>Brassicales</taxon>
        <taxon>Brassicaceae</taxon>
        <taxon>Brassiceae</taxon>
        <taxon>Brassica</taxon>
    </lineage>
</organism>
<dbReference type="OrthoDB" id="1100108at2759"/>
<sequence length="127" mass="14218">MQGNNQPDHRLPPRLFATDRFPIGRHNIYSKPELLAFIRHVLRGTEEFEYIRSSCFGKLFDLPARQCPSSGKLIHAMLTRQLVSIQSSSASKCLAPLPVCLVELSLLDTPLIKKTSLKQTKTLIGSS</sequence>
<accession>A0A8X7RSU2</accession>
<dbReference type="PANTHER" id="PTHR48449">
    <property type="entry name" value="DUF1985 DOMAIN-CONTAINING PROTEIN"/>
    <property type="match status" value="1"/>
</dbReference>
<reference evidence="1 2" key="1">
    <citation type="submission" date="2020-02" db="EMBL/GenBank/DDBJ databases">
        <authorList>
            <person name="Ma Q."/>
            <person name="Huang Y."/>
            <person name="Song X."/>
            <person name="Pei D."/>
        </authorList>
    </citation>
    <scope>NUCLEOTIDE SEQUENCE [LARGE SCALE GENOMIC DNA]</scope>
    <source>
        <strain evidence="1">Sxm20200214</strain>
        <tissue evidence="1">Leaf</tissue>
    </source>
</reference>
<name>A0A8X7RSU2_BRACI</name>
<evidence type="ECO:0000313" key="2">
    <source>
        <dbReference type="Proteomes" id="UP000886595"/>
    </source>
</evidence>
<dbReference type="AlphaFoldDB" id="A0A8X7RSU2"/>
<keyword evidence="2" id="KW-1185">Reference proteome</keyword>
<comment type="caution">
    <text evidence="1">The sequence shown here is derived from an EMBL/GenBank/DDBJ whole genome shotgun (WGS) entry which is preliminary data.</text>
</comment>
<gene>
    <name evidence="1" type="ORF">Bca52824_040097</name>
</gene>
<dbReference type="EMBL" id="JAAMPC010000009">
    <property type="protein sequence ID" value="KAG2293428.1"/>
    <property type="molecule type" value="Genomic_DNA"/>
</dbReference>